<sequence length="158" mass="18038">MLVDHMNEVGRRYPKHQFTAAEVVLVRILRMMHSYSLEDDMLNTVRYEEFLWCQTQSSDSLSRSNRSTSSIFELSRSSMMPMSLMLRCRFWSTDSWSMSSRNFSDVTVSSSITVFSVSLSELSRSGPMSRKRTCPLVVEVRRLSDRLLGGGCGLAEPS</sequence>
<protein>
    <submittedName>
        <fullName evidence="1">Uncharacterized protein</fullName>
    </submittedName>
</protein>
<accession>A0A182UE73</accession>
<keyword evidence="2" id="KW-1185">Reference proteome</keyword>
<name>A0A182UE73_9DIPT</name>
<evidence type="ECO:0000313" key="2">
    <source>
        <dbReference type="Proteomes" id="UP000075902"/>
    </source>
</evidence>
<dbReference type="AlphaFoldDB" id="A0A182UE73"/>
<proteinExistence type="predicted"/>
<reference evidence="2" key="1">
    <citation type="submission" date="2014-01" db="EMBL/GenBank/DDBJ databases">
        <title>The Genome Sequence of Anopheles melas CM1001059_A (V2).</title>
        <authorList>
            <consortium name="The Broad Institute Genomics Platform"/>
            <person name="Neafsey D.E."/>
            <person name="Besansky N."/>
            <person name="Howell P."/>
            <person name="Walton C."/>
            <person name="Young S.K."/>
            <person name="Zeng Q."/>
            <person name="Gargeya S."/>
            <person name="Fitzgerald M."/>
            <person name="Haas B."/>
            <person name="Abouelleil A."/>
            <person name="Allen A.W."/>
            <person name="Alvarado L."/>
            <person name="Arachchi H.M."/>
            <person name="Berlin A.M."/>
            <person name="Chapman S.B."/>
            <person name="Gainer-Dewar J."/>
            <person name="Goldberg J."/>
            <person name="Griggs A."/>
            <person name="Gujja S."/>
            <person name="Hansen M."/>
            <person name="Howarth C."/>
            <person name="Imamovic A."/>
            <person name="Ireland A."/>
            <person name="Larimer J."/>
            <person name="McCowan C."/>
            <person name="Murphy C."/>
            <person name="Pearson M."/>
            <person name="Poon T.W."/>
            <person name="Priest M."/>
            <person name="Roberts A."/>
            <person name="Saif S."/>
            <person name="Shea T."/>
            <person name="Sisk P."/>
            <person name="Sykes S."/>
            <person name="Wortman J."/>
            <person name="Nusbaum C."/>
            <person name="Birren B."/>
        </authorList>
    </citation>
    <scope>NUCLEOTIDE SEQUENCE [LARGE SCALE GENOMIC DNA]</scope>
    <source>
        <strain evidence="2">CM1001059</strain>
    </source>
</reference>
<evidence type="ECO:0000313" key="1">
    <source>
        <dbReference type="EnsemblMetazoa" id="AMEC018796-PA"/>
    </source>
</evidence>
<dbReference type="EnsemblMetazoa" id="AMEC018796-RA">
    <property type="protein sequence ID" value="AMEC018796-PA"/>
    <property type="gene ID" value="AMEC018796"/>
</dbReference>
<reference evidence="1" key="2">
    <citation type="submission" date="2020-05" db="UniProtKB">
        <authorList>
            <consortium name="EnsemblMetazoa"/>
        </authorList>
    </citation>
    <scope>IDENTIFICATION</scope>
    <source>
        <strain evidence="1">CM1001059</strain>
    </source>
</reference>
<dbReference type="Proteomes" id="UP000075902">
    <property type="component" value="Unassembled WGS sequence"/>
</dbReference>
<dbReference type="VEuPathDB" id="VectorBase:AMEC018796"/>
<organism evidence="1 2">
    <name type="scientific">Anopheles melas</name>
    <dbReference type="NCBI Taxonomy" id="34690"/>
    <lineage>
        <taxon>Eukaryota</taxon>
        <taxon>Metazoa</taxon>
        <taxon>Ecdysozoa</taxon>
        <taxon>Arthropoda</taxon>
        <taxon>Hexapoda</taxon>
        <taxon>Insecta</taxon>
        <taxon>Pterygota</taxon>
        <taxon>Neoptera</taxon>
        <taxon>Endopterygota</taxon>
        <taxon>Diptera</taxon>
        <taxon>Nematocera</taxon>
        <taxon>Culicoidea</taxon>
        <taxon>Culicidae</taxon>
        <taxon>Anophelinae</taxon>
        <taxon>Anopheles</taxon>
    </lineage>
</organism>